<dbReference type="SUPFAM" id="SSF52980">
    <property type="entry name" value="Restriction endonuclease-like"/>
    <property type="match status" value="1"/>
</dbReference>
<dbReference type="PANTHER" id="PTHR35400">
    <property type="entry name" value="SLR1083 PROTEIN"/>
    <property type="match status" value="1"/>
</dbReference>
<keyword evidence="3" id="KW-1185">Reference proteome</keyword>
<dbReference type="InterPro" id="IPR012296">
    <property type="entry name" value="Nuclease_put_TT1808"/>
</dbReference>
<accession>A0A176S6Y3</accession>
<dbReference type="CDD" id="cd06260">
    <property type="entry name" value="DUF820-like"/>
    <property type="match status" value="1"/>
</dbReference>
<evidence type="ECO:0000313" key="2">
    <source>
        <dbReference type="EMBL" id="OAD23609.1"/>
    </source>
</evidence>
<proteinExistence type="predicted"/>
<sequence length="187" mass="20908">MNLAPQRHKVSVSEWHKMGQNNIFPLDARMELIKGEIIDMAPIGPSHAASVKNLIELFANQKGKAAFINVQNPIQLSDFSEPEPDFVLLRPGPTLYKNGHPTAADILLLIEVSDTTVKHDRETKMPLYAKDGIVESWIVDLNEFQVEVYLNPTANGYTNKHIFESGQILIPSQLPHIKIPVSNILIP</sequence>
<dbReference type="Gene3D" id="3.90.1570.10">
    <property type="entry name" value="tt1808, chain A"/>
    <property type="match status" value="1"/>
</dbReference>
<name>A0A176S6Y3_9GAMM</name>
<dbReference type="PATRIC" id="fig|1003181.4.peg.811"/>
<dbReference type="Proteomes" id="UP000076962">
    <property type="component" value="Unassembled WGS sequence"/>
</dbReference>
<dbReference type="AlphaFoldDB" id="A0A176S6Y3"/>
<dbReference type="InterPro" id="IPR008538">
    <property type="entry name" value="Uma2"/>
</dbReference>
<protein>
    <submittedName>
        <fullName evidence="2">Protein containing DUF820</fullName>
    </submittedName>
</protein>
<feature type="domain" description="Putative restriction endonuclease" evidence="1">
    <location>
        <begin position="26"/>
        <end position="181"/>
    </location>
</feature>
<dbReference type="PANTHER" id="PTHR35400:SF1">
    <property type="entry name" value="SLR1083 PROTEIN"/>
    <property type="match status" value="1"/>
</dbReference>
<comment type="caution">
    <text evidence="2">The sequence shown here is derived from an EMBL/GenBank/DDBJ whole genome shotgun (WGS) entry which is preliminary data.</text>
</comment>
<evidence type="ECO:0000313" key="3">
    <source>
        <dbReference type="Proteomes" id="UP000076962"/>
    </source>
</evidence>
<organism evidence="2 3">
    <name type="scientific">Candidatus Thiomargarita nelsonii</name>
    <dbReference type="NCBI Taxonomy" id="1003181"/>
    <lineage>
        <taxon>Bacteria</taxon>
        <taxon>Pseudomonadati</taxon>
        <taxon>Pseudomonadota</taxon>
        <taxon>Gammaproteobacteria</taxon>
        <taxon>Thiotrichales</taxon>
        <taxon>Thiotrichaceae</taxon>
        <taxon>Thiomargarita</taxon>
    </lineage>
</organism>
<dbReference type="EMBL" id="LUTY01000261">
    <property type="protein sequence ID" value="OAD23609.1"/>
    <property type="molecule type" value="Genomic_DNA"/>
</dbReference>
<dbReference type="InterPro" id="IPR011335">
    <property type="entry name" value="Restrct_endonuc-II-like"/>
</dbReference>
<evidence type="ECO:0000259" key="1">
    <source>
        <dbReference type="Pfam" id="PF05685"/>
    </source>
</evidence>
<gene>
    <name evidence="2" type="ORF">THIOM_000554</name>
</gene>
<reference evidence="2 3" key="1">
    <citation type="submission" date="2016-05" db="EMBL/GenBank/DDBJ databases">
        <title>Single-cell genome of chain-forming Candidatus Thiomargarita nelsonii and comparison to other large sulfur-oxidizing bacteria.</title>
        <authorList>
            <person name="Winkel M."/>
            <person name="Salman V."/>
            <person name="Woyke T."/>
            <person name="Schulz-Vogt H."/>
            <person name="Richter M."/>
            <person name="Flood B."/>
            <person name="Bailey J."/>
            <person name="Amann R."/>
            <person name="Mussmann M."/>
        </authorList>
    </citation>
    <scope>NUCLEOTIDE SEQUENCE [LARGE SCALE GENOMIC DNA]</scope>
    <source>
        <strain evidence="2 3">THI036</strain>
    </source>
</reference>
<dbReference type="Pfam" id="PF05685">
    <property type="entry name" value="Uma2"/>
    <property type="match status" value="1"/>
</dbReference>